<dbReference type="AlphaFoldDB" id="A0A939LNT2"/>
<dbReference type="InterPro" id="IPR023650">
    <property type="entry name" value="Beta-lactam_class-A_AS"/>
</dbReference>
<dbReference type="RefSeq" id="WP_208055210.1">
    <property type="nucleotide sequence ID" value="NZ_JAGEMK010000002.1"/>
</dbReference>
<keyword evidence="3 5" id="KW-0378">Hydrolase</keyword>
<sequence length="314" mass="32080">MLLLVGLTACGGAPADVPVAPAPTQASLEPTAEPSPTPAAAELTDAEAGQLTAAFAELEDRYDARLGLHAVDTGTGLEISHRPEERFAYASTHKALTAGAVLAAVGVDGLDEVITYGQDDLVSWSPVTELHVGAGLSVGELARAAVQESDNTAANLLLEVLGGPQGLDDDLTDLGDTTTEVVRTEPDLNEATPGDARDTSTPRALVETLRAYAVDDALPAAERDVLLEWLRGSVTGDDLIRAGAPEGWVVGSKSGAAGYGTRNDLAVVHPPEGAPVVIAVLSSRDGVDAGYDDALVAEAAEVALEVLSSHRAAG</sequence>
<dbReference type="Gene3D" id="3.40.710.10">
    <property type="entry name" value="DD-peptidase/beta-lactamase superfamily"/>
    <property type="match status" value="1"/>
</dbReference>
<dbReference type="Proteomes" id="UP000664209">
    <property type="component" value="Unassembled WGS sequence"/>
</dbReference>
<dbReference type="InterPro" id="IPR000871">
    <property type="entry name" value="Beta-lactam_class-A"/>
</dbReference>
<evidence type="ECO:0000256" key="2">
    <source>
        <dbReference type="ARBA" id="ARBA00012865"/>
    </source>
</evidence>
<evidence type="ECO:0000259" key="6">
    <source>
        <dbReference type="Pfam" id="PF13354"/>
    </source>
</evidence>
<keyword evidence="8" id="KW-1185">Reference proteome</keyword>
<protein>
    <recommendedName>
        <fullName evidence="2 5">Beta-lactamase</fullName>
        <ecNumber evidence="2 5">3.5.2.6</ecNumber>
    </recommendedName>
</protein>
<dbReference type="InterPro" id="IPR045155">
    <property type="entry name" value="Beta-lactam_cat"/>
</dbReference>
<dbReference type="Pfam" id="PF13354">
    <property type="entry name" value="Beta-lactamase2"/>
    <property type="match status" value="1"/>
</dbReference>
<comment type="caution">
    <text evidence="7">The sequence shown here is derived from an EMBL/GenBank/DDBJ whole genome shotgun (WGS) entry which is preliminary data.</text>
</comment>
<evidence type="ECO:0000313" key="7">
    <source>
        <dbReference type="EMBL" id="MBO1751336.1"/>
    </source>
</evidence>
<dbReference type="GO" id="GO:0008800">
    <property type="term" value="F:beta-lactamase activity"/>
    <property type="evidence" value="ECO:0007669"/>
    <property type="project" value="UniProtKB-UniRule"/>
</dbReference>
<dbReference type="PRINTS" id="PR00118">
    <property type="entry name" value="BLACTAMASEA"/>
</dbReference>
<name>A0A939LNT2_9CELL</name>
<organism evidence="7 8">
    <name type="scientific">Actinotalea soli</name>
    <dbReference type="NCBI Taxonomy" id="2819234"/>
    <lineage>
        <taxon>Bacteria</taxon>
        <taxon>Bacillati</taxon>
        <taxon>Actinomycetota</taxon>
        <taxon>Actinomycetes</taxon>
        <taxon>Micrococcales</taxon>
        <taxon>Cellulomonadaceae</taxon>
        <taxon>Actinotalea</taxon>
    </lineage>
</organism>
<dbReference type="GO" id="GO:0030655">
    <property type="term" value="P:beta-lactam antibiotic catabolic process"/>
    <property type="evidence" value="ECO:0007669"/>
    <property type="project" value="InterPro"/>
</dbReference>
<feature type="domain" description="Beta-lactamase class A catalytic" evidence="6">
    <location>
        <begin position="67"/>
        <end position="281"/>
    </location>
</feature>
<comment type="catalytic activity">
    <reaction evidence="5">
        <text>a beta-lactam + H2O = a substituted beta-amino acid</text>
        <dbReference type="Rhea" id="RHEA:20401"/>
        <dbReference type="ChEBI" id="CHEBI:15377"/>
        <dbReference type="ChEBI" id="CHEBI:35627"/>
        <dbReference type="ChEBI" id="CHEBI:140347"/>
        <dbReference type="EC" id="3.5.2.6"/>
    </reaction>
</comment>
<comment type="similarity">
    <text evidence="1 5">Belongs to the class-A beta-lactamase family.</text>
</comment>
<gene>
    <name evidence="7" type="primary">bla</name>
    <name evidence="7" type="ORF">J4G33_05920</name>
</gene>
<dbReference type="PANTHER" id="PTHR35333:SF3">
    <property type="entry name" value="BETA-LACTAMASE-TYPE TRANSPEPTIDASE FOLD CONTAINING PROTEIN"/>
    <property type="match status" value="1"/>
</dbReference>
<dbReference type="EC" id="3.5.2.6" evidence="2 5"/>
<dbReference type="PROSITE" id="PS00146">
    <property type="entry name" value="BETA_LACTAMASE_A"/>
    <property type="match status" value="1"/>
</dbReference>
<evidence type="ECO:0000256" key="4">
    <source>
        <dbReference type="ARBA" id="ARBA00023251"/>
    </source>
</evidence>
<reference evidence="7" key="1">
    <citation type="submission" date="2021-03" db="EMBL/GenBank/DDBJ databases">
        <title>Actinotalea soli sp. nov., isolated from soil.</title>
        <authorList>
            <person name="Ping W."/>
            <person name="Zhang J."/>
        </authorList>
    </citation>
    <scope>NUCLEOTIDE SEQUENCE</scope>
    <source>
        <strain evidence="7">BY-33</strain>
    </source>
</reference>
<evidence type="ECO:0000313" key="8">
    <source>
        <dbReference type="Proteomes" id="UP000664209"/>
    </source>
</evidence>
<proteinExistence type="inferred from homology"/>
<evidence type="ECO:0000256" key="5">
    <source>
        <dbReference type="RuleBase" id="RU361140"/>
    </source>
</evidence>
<keyword evidence="4 5" id="KW-0046">Antibiotic resistance</keyword>
<evidence type="ECO:0000256" key="1">
    <source>
        <dbReference type="ARBA" id="ARBA00009009"/>
    </source>
</evidence>
<dbReference type="EMBL" id="JAGEMK010000002">
    <property type="protein sequence ID" value="MBO1751336.1"/>
    <property type="molecule type" value="Genomic_DNA"/>
</dbReference>
<dbReference type="NCBIfam" id="NF033103">
    <property type="entry name" value="bla_class_A"/>
    <property type="match status" value="1"/>
</dbReference>
<dbReference type="PANTHER" id="PTHR35333">
    <property type="entry name" value="BETA-LACTAMASE"/>
    <property type="match status" value="1"/>
</dbReference>
<accession>A0A939LNT2</accession>
<dbReference type="InterPro" id="IPR012338">
    <property type="entry name" value="Beta-lactam/transpept-like"/>
</dbReference>
<evidence type="ECO:0000256" key="3">
    <source>
        <dbReference type="ARBA" id="ARBA00022801"/>
    </source>
</evidence>
<dbReference type="GO" id="GO:0046677">
    <property type="term" value="P:response to antibiotic"/>
    <property type="evidence" value="ECO:0007669"/>
    <property type="project" value="UniProtKB-UniRule"/>
</dbReference>
<dbReference type="SUPFAM" id="SSF56601">
    <property type="entry name" value="beta-lactamase/transpeptidase-like"/>
    <property type="match status" value="1"/>
</dbReference>